<dbReference type="OrthoDB" id="9798709at2"/>
<dbReference type="RefSeq" id="WP_099555982.1">
    <property type="nucleotide sequence ID" value="NZ_LT960614.1"/>
</dbReference>
<dbReference type="InterPro" id="IPR014710">
    <property type="entry name" value="RmlC-like_jellyroll"/>
</dbReference>
<reference evidence="3" key="1">
    <citation type="submission" date="2017-09" db="EMBL/GenBank/DDBJ databases">
        <title>Genome sequence of Nannocystis excedens DSM 71.</title>
        <authorList>
            <person name="Blom J."/>
        </authorList>
    </citation>
    <scope>NUCLEOTIDE SEQUENCE [LARGE SCALE GENOMIC DNA]</scope>
    <source>
        <strain evidence="3">type strain: E19</strain>
    </source>
</reference>
<gene>
    <name evidence="2" type="ORF">HDIA_1936</name>
</gene>
<protein>
    <submittedName>
        <fullName evidence="2">Putative mannose-6-phosphate isomerase</fullName>
    </submittedName>
</protein>
<proteinExistence type="predicted"/>
<evidence type="ECO:0000313" key="2">
    <source>
        <dbReference type="EMBL" id="SON55477.1"/>
    </source>
</evidence>
<dbReference type="InterPro" id="IPR011051">
    <property type="entry name" value="RmlC_Cupin_sf"/>
</dbReference>
<dbReference type="InterPro" id="IPR013096">
    <property type="entry name" value="Cupin_2"/>
</dbReference>
<dbReference type="Gene3D" id="2.60.120.10">
    <property type="entry name" value="Jelly Rolls"/>
    <property type="match status" value="1"/>
</dbReference>
<dbReference type="Proteomes" id="UP000223606">
    <property type="component" value="Chromosome 1"/>
</dbReference>
<dbReference type="SUPFAM" id="SSF51182">
    <property type="entry name" value="RmlC-like cupins"/>
    <property type="match status" value="1"/>
</dbReference>
<evidence type="ECO:0000259" key="1">
    <source>
        <dbReference type="Pfam" id="PF07883"/>
    </source>
</evidence>
<sequence>MAERPSSTAVRVTLRDAFSRLSEVHPFETVFEQREEISIEAYAPVGTDKQQPHDRDELYIVATGTGTFSRGDELVDFGPGDLLYVPAYVPHRFESFSDDFKVWVIFYGPVRPKPE</sequence>
<evidence type="ECO:0000313" key="3">
    <source>
        <dbReference type="Proteomes" id="UP000223606"/>
    </source>
</evidence>
<accession>A0A2C9D570</accession>
<dbReference type="GO" id="GO:0016853">
    <property type="term" value="F:isomerase activity"/>
    <property type="evidence" value="ECO:0007669"/>
    <property type="project" value="UniProtKB-KW"/>
</dbReference>
<dbReference type="KEGG" id="hdi:HDIA_1936"/>
<dbReference type="AlphaFoldDB" id="A0A2C9D570"/>
<organism evidence="2 3">
    <name type="scientific">Hartmannibacter diazotrophicus</name>
    <dbReference type="NCBI Taxonomy" id="1482074"/>
    <lineage>
        <taxon>Bacteria</taxon>
        <taxon>Pseudomonadati</taxon>
        <taxon>Pseudomonadota</taxon>
        <taxon>Alphaproteobacteria</taxon>
        <taxon>Hyphomicrobiales</taxon>
        <taxon>Pleomorphomonadaceae</taxon>
        <taxon>Hartmannibacter</taxon>
    </lineage>
</organism>
<dbReference type="Pfam" id="PF07883">
    <property type="entry name" value="Cupin_2"/>
    <property type="match status" value="1"/>
</dbReference>
<dbReference type="EMBL" id="LT960614">
    <property type="protein sequence ID" value="SON55477.1"/>
    <property type="molecule type" value="Genomic_DNA"/>
</dbReference>
<keyword evidence="2" id="KW-0413">Isomerase</keyword>
<feature type="domain" description="Cupin type-2" evidence="1">
    <location>
        <begin position="40"/>
        <end position="99"/>
    </location>
</feature>
<dbReference type="CDD" id="cd02208">
    <property type="entry name" value="cupin_RmlC-like"/>
    <property type="match status" value="1"/>
</dbReference>
<name>A0A2C9D570_9HYPH</name>
<keyword evidence="3" id="KW-1185">Reference proteome</keyword>